<protein>
    <submittedName>
        <fullName evidence="1">NADH dehydrogenase subunit</fullName>
    </submittedName>
</protein>
<dbReference type="Pfam" id="PF13510">
    <property type="entry name" value="Fer2_4"/>
    <property type="match status" value="1"/>
</dbReference>
<sequence>MAEEFVDIEINGKPVKARKGEMLIRVTDANGDYVPRFCYHDKLAVAANCRMCLVEVEKAPKPLPACATPVAPGMKVFTRSPKAIAAQRAV</sequence>
<organism evidence="1">
    <name type="scientific">mine drainage metagenome</name>
    <dbReference type="NCBI Taxonomy" id="410659"/>
    <lineage>
        <taxon>unclassified sequences</taxon>
        <taxon>metagenomes</taxon>
        <taxon>ecological metagenomes</taxon>
    </lineage>
</organism>
<name>T0Z7L2_9ZZZZ</name>
<dbReference type="InterPro" id="IPR036010">
    <property type="entry name" value="2Fe-2S_ferredoxin-like_sf"/>
</dbReference>
<dbReference type="GO" id="GO:0042773">
    <property type="term" value="P:ATP synthesis coupled electron transport"/>
    <property type="evidence" value="ECO:0007669"/>
    <property type="project" value="InterPro"/>
</dbReference>
<dbReference type="SUPFAM" id="SSF54292">
    <property type="entry name" value="2Fe-2S ferredoxin-like"/>
    <property type="match status" value="1"/>
</dbReference>
<dbReference type="GO" id="GO:0008137">
    <property type="term" value="F:NADH dehydrogenase (ubiquinone) activity"/>
    <property type="evidence" value="ECO:0007669"/>
    <property type="project" value="InterPro"/>
</dbReference>
<dbReference type="GO" id="GO:0016020">
    <property type="term" value="C:membrane"/>
    <property type="evidence" value="ECO:0007669"/>
    <property type="project" value="InterPro"/>
</dbReference>
<dbReference type="InterPro" id="IPR000283">
    <property type="entry name" value="NADH_UbQ_OxRdtase_75kDa_su_CS"/>
</dbReference>
<dbReference type="InterPro" id="IPR001041">
    <property type="entry name" value="2Fe-2S_ferredoxin-type"/>
</dbReference>
<accession>T0Z7L2</accession>
<dbReference type="GO" id="GO:0051536">
    <property type="term" value="F:iron-sulfur cluster binding"/>
    <property type="evidence" value="ECO:0007669"/>
    <property type="project" value="InterPro"/>
</dbReference>
<dbReference type="AlphaFoldDB" id="T0Z7L2"/>
<reference evidence="1" key="1">
    <citation type="submission" date="2013-08" db="EMBL/GenBank/DDBJ databases">
        <authorList>
            <person name="Mendez C."/>
            <person name="Richter M."/>
            <person name="Ferrer M."/>
            <person name="Sanchez J."/>
        </authorList>
    </citation>
    <scope>NUCLEOTIDE SEQUENCE</scope>
</reference>
<feature type="non-terminal residue" evidence="1">
    <location>
        <position position="90"/>
    </location>
</feature>
<dbReference type="EMBL" id="AUZX01011941">
    <property type="protein sequence ID" value="EQD40993.1"/>
    <property type="molecule type" value="Genomic_DNA"/>
</dbReference>
<reference evidence="1" key="2">
    <citation type="journal article" date="2014" name="ISME J.">
        <title>Microbial stratification in low pH oxic and suboxic macroscopic growths along an acid mine drainage.</title>
        <authorList>
            <person name="Mendez-Garcia C."/>
            <person name="Mesa V."/>
            <person name="Sprenger R.R."/>
            <person name="Richter M."/>
            <person name="Diez M.S."/>
            <person name="Solano J."/>
            <person name="Bargiela R."/>
            <person name="Golyshina O.V."/>
            <person name="Manteca A."/>
            <person name="Ramos J.L."/>
            <person name="Gallego J.R."/>
            <person name="Llorente I."/>
            <person name="Martins Dos Santos V.A."/>
            <person name="Jensen O.N."/>
            <person name="Pelaez A.I."/>
            <person name="Sanchez J."/>
            <person name="Ferrer M."/>
        </authorList>
    </citation>
    <scope>NUCLEOTIDE SEQUENCE</scope>
</reference>
<evidence type="ECO:0000313" key="1">
    <source>
        <dbReference type="EMBL" id="EQD40993.1"/>
    </source>
</evidence>
<dbReference type="CDD" id="cd00207">
    <property type="entry name" value="fer2"/>
    <property type="match status" value="1"/>
</dbReference>
<dbReference type="Gene3D" id="3.10.20.740">
    <property type="match status" value="1"/>
</dbReference>
<gene>
    <name evidence="1" type="ORF">B1A_16247</name>
</gene>
<dbReference type="PROSITE" id="PS00641">
    <property type="entry name" value="COMPLEX1_75K_1"/>
    <property type="match status" value="1"/>
</dbReference>
<proteinExistence type="predicted"/>
<comment type="caution">
    <text evidence="1">The sequence shown here is derived from an EMBL/GenBank/DDBJ whole genome shotgun (WGS) entry which is preliminary data.</text>
</comment>